<reference evidence="3 4" key="1">
    <citation type="submission" date="2011-02" db="EMBL/GenBank/DDBJ databases">
        <authorList>
            <person name="Nelson K.E."/>
            <person name="Sutton G."/>
            <person name="Torralba M."/>
            <person name="Durkin S."/>
            <person name="Harkins D."/>
            <person name="Montgomery R."/>
            <person name="Ziemer C."/>
            <person name="Klaassens E."/>
            <person name="Ocuiv P."/>
            <person name="Morrison M."/>
        </authorList>
    </citation>
    <scope>NUCLEOTIDE SEQUENCE [LARGE SCALE GENOMIC DNA]</scope>
    <source>
        <strain evidence="3 4">8</strain>
    </source>
</reference>
<evidence type="ECO:0000313" key="3">
    <source>
        <dbReference type="EMBL" id="EGC03642.1"/>
    </source>
</evidence>
<dbReference type="SUPFAM" id="SSF51556">
    <property type="entry name" value="Metallo-dependent hydrolases"/>
    <property type="match status" value="1"/>
</dbReference>
<dbReference type="Proteomes" id="UP000004259">
    <property type="component" value="Unassembled WGS sequence"/>
</dbReference>
<dbReference type="InterPro" id="IPR032466">
    <property type="entry name" value="Metal_Hydrolase"/>
</dbReference>
<keyword evidence="3" id="KW-0378">Hydrolase</keyword>
<name>E9SAU5_RUMAL</name>
<dbReference type="eggNOG" id="COG2159">
    <property type="taxonomic scope" value="Bacteria"/>
</dbReference>
<protein>
    <submittedName>
        <fullName evidence="3">Amidohydrolase family protein</fullName>
    </submittedName>
</protein>
<dbReference type="Gene3D" id="3.20.20.140">
    <property type="entry name" value="Metal-dependent hydrolases"/>
    <property type="match status" value="1"/>
</dbReference>
<organism evidence="3 4">
    <name type="scientific">Ruminococcus albus 8</name>
    <dbReference type="NCBI Taxonomy" id="246199"/>
    <lineage>
        <taxon>Bacteria</taxon>
        <taxon>Bacillati</taxon>
        <taxon>Bacillota</taxon>
        <taxon>Clostridia</taxon>
        <taxon>Eubacteriales</taxon>
        <taxon>Oscillospiraceae</taxon>
        <taxon>Ruminococcus</taxon>
    </lineage>
</organism>
<dbReference type="InterPro" id="IPR032465">
    <property type="entry name" value="ACMSD"/>
</dbReference>
<dbReference type="STRING" id="246199.CUS_8058"/>
<dbReference type="InterPro" id="IPR006680">
    <property type="entry name" value="Amidohydro-rel"/>
</dbReference>
<evidence type="ECO:0000256" key="1">
    <source>
        <dbReference type="ARBA" id="ARBA00023239"/>
    </source>
</evidence>
<dbReference type="GO" id="GO:0016787">
    <property type="term" value="F:hydrolase activity"/>
    <property type="evidence" value="ECO:0007669"/>
    <property type="project" value="UniProtKB-KW"/>
</dbReference>
<dbReference type="PANTHER" id="PTHR21240">
    <property type="entry name" value="2-AMINO-3-CARBOXYLMUCONATE-6-SEMIALDEHYDE DECARBOXYLASE"/>
    <property type="match status" value="1"/>
</dbReference>
<dbReference type="OrthoDB" id="9771932at2"/>
<feature type="domain" description="Amidohydrolase-related" evidence="2">
    <location>
        <begin position="3"/>
        <end position="263"/>
    </location>
</feature>
<evidence type="ECO:0000313" key="4">
    <source>
        <dbReference type="Proteomes" id="UP000004259"/>
    </source>
</evidence>
<dbReference type="Pfam" id="PF04909">
    <property type="entry name" value="Amidohydro_2"/>
    <property type="match status" value="1"/>
</dbReference>
<evidence type="ECO:0000259" key="2">
    <source>
        <dbReference type="Pfam" id="PF04909"/>
    </source>
</evidence>
<dbReference type="GO" id="GO:0005737">
    <property type="term" value="C:cytoplasm"/>
    <property type="evidence" value="ECO:0007669"/>
    <property type="project" value="TreeGrafter"/>
</dbReference>
<dbReference type="AlphaFoldDB" id="E9SAU5"/>
<dbReference type="GO" id="GO:0019748">
    <property type="term" value="P:secondary metabolic process"/>
    <property type="evidence" value="ECO:0007669"/>
    <property type="project" value="TreeGrafter"/>
</dbReference>
<keyword evidence="1" id="KW-0456">Lyase</keyword>
<dbReference type="RefSeq" id="WP_002848469.1">
    <property type="nucleotide sequence ID" value="NZ_ADKM02000062.1"/>
</dbReference>
<dbReference type="GO" id="GO:0016831">
    <property type="term" value="F:carboxy-lyase activity"/>
    <property type="evidence" value="ECO:0007669"/>
    <property type="project" value="InterPro"/>
</dbReference>
<dbReference type="PANTHER" id="PTHR21240:SF28">
    <property type="entry name" value="ISO-OROTATE DECARBOXYLASE (EUROFUNG)"/>
    <property type="match status" value="1"/>
</dbReference>
<keyword evidence="4" id="KW-1185">Reference proteome</keyword>
<proteinExistence type="predicted"/>
<gene>
    <name evidence="3" type="ORF">CUS_8058</name>
</gene>
<sequence length="264" mass="29641">MLIDFHVHCFNPKIAERAVSQLKERADIEPLTNGLIEDTVKKFDEWGVDRGVLLPIATKPTQQKILNDWCAEQDGGRFISFGSVHPDAEDMCEELDRIKALGLHGIKLHPDYQGYMVDEERADFMYDEIEKRGLPVIFHAGFDVVSPALIHCTVTGALNMLEKHPHMKVILAHLGGNDSHQQVLDLLAGHGGEVYLDTAFTGRYVADGLMEKIIKKHGADRILFASDCPWDSPAVIRDKILRMDLSDDDREMIFSGNARRLLGV</sequence>
<dbReference type="CDD" id="cd01292">
    <property type="entry name" value="metallo-dependent_hydrolases"/>
    <property type="match status" value="1"/>
</dbReference>
<dbReference type="EMBL" id="ADKM02000062">
    <property type="protein sequence ID" value="EGC03642.1"/>
    <property type="molecule type" value="Genomic_DNA"/>
</dbReference>
<accession>E9SAU5</accession>
<comment type="caution">
    <text evidence="3">The sequence shown here is derived from an EMBL/GenBank/DDBJ whole genome shotgun (WGS) entry which is preliminary data.</text>
</comment>